<evidence type="ECO:0000313" key="2">
    <source>
        <dbReference type="EMBL" id="CAK0825545.1"/>
    </source>
</evidence>
<comment type="caution">
    <text evidence="2">The sequence shown here is derived from an EMBL/GenBank/DDBJ whole genome shotgun (WGS) entry which is preliminary data.</text>
</comment>
<feature type="transmembrane region" description="Helical" evidence="1">
    <location>
        <begin position="464"/>
        <end position="488"/>
    </location>
</feature>
<evidence type="ECO:0000313" key="3">
    <source>
        <dbReference type="Proteomes" id="UP001189429"/>
    </source>
</evidence>
<protein>
    <submittedName>
        <fullName evidence="2">Uncharacterized protein</fullName>
    </submittedName>
</protein>
<name>A0ABN9S1L3_9DINO</name>
<feature type="non-terminal residue" evidence="2">
    <location>
        <position position="1"/>
    </location>
</feature>
<gene>
    <name evidence="2" type="ORF">PCOR1329_LOCUS25646</name>
</gene>
<accession>A0ABN9S1L3</accession>
<keyword evidence="3" id="KW-1185">Reference proteome</keyword>
<keyword evidence="1" id="KW-1133">Transmembrane helix</keyword>
<keyword evidence="1" id="KW-0472">Membrane</keyword>
<organism evidence="2 3">
    <name type="scientific">Prorocentrum cordatum</name>
    <dbReference type="NCBI Taxonomy" id="2364126"/>
    <lineage>
        <taxon>Eukaryota</taxon>
        <taxon>Sar</taxon>
        <taxon>Alveolata</taxon>
        <taxon>Dinophyceae</taxon>
        <taxon>Prorocentrales</taxon>
        <taxon>Prorocentraceae</taxon>
        <taxon>Prorocentrum</taxon>
    </lineage>
</organism>
<proteinExistence type="predicted"/>
<reference evidence="2" key="1">
    <citation type="submission" date="2023-10" db="EMBL/GenBank/DDBJ databases">
        <authorList>
            <person name="Chen Y."/>
            <person name="Shah S."/>
            <person name="Dougan E. K."/>
            <person name="Thang M."/>
            <person name="Chan C."/>
        </authorList>
    </citation>
    <scope>NUCLEOTIDE SEQUENCE [LARGE SCALE GENOMIC DNA]</scope>
</reference>
<dbReference type="EMBL" id="CAUYUJ010008991">
    <property type="protein sequence ID" value="CAK0825545.1"/>
    <property type="molecule type" value="Genomic_DNA"/>
</dbReference>
<evidence type="ECO:0000256" key="1">
    <source>
        <dbReference type="SAM" id="Phobius"/>
    </source>
</evidence>
<dbReference type="Proteomes" id="UP001189429">
    <property type="component" value="Unassembled WGS sequence"/>
</dbReference>
<feature type="non-terminal residue" evidence="2">
    <location>
        <position position="554"/>
    </location>
</feature>
<keyword evidence="1" id="KW-0812">Transmembrane</keyword>
<sequence>MQLGMVEMECDGAREEVSRKPKQKGVSGARSVMGLDPPLVKIGREEEPAQMEDIQVFGRVLTSLAKGECVRGKWVDDERFNENGEESVRSRFVAVQFAWHARGDTFAGLPPLSAFWLVVSFVSSVYSTGIGYGGMFALYDVSVAFFHARIDGGLCAFPPRGEGPSGIVYQLKRAPYSTAMRRQASLDWLDIVVAGQLKVEKGSGIQRDRKSVKILVSTVLNRKAGERNTTKRTVTPSSKVVGKDRRESADELSAEYATTYRNLLPTAFYVSHDRFDVQQAAGYLMRGMTDPARHHWLLLQRLASYLEKHPQFELFFEFPTMPAVIVAEVDSDWASEPGNGALSSAEGEFDGIVNGLARRILLRSVLLEMGFDMALQEGRGRTISMAKIHTEVNRADMQTKPLEGPSFLKLLATPPLRAPPSGRMQVFGVMLAATPLGGVQAAAEVVLTSQEVLVIGSPAAMEQIWTMSITVMLVSTLAITFLSAWVGYRIYMGDETEPVEIPPVEEQLALVKSETSRHRQTAPIKPCWTWSAVELRAECIRLSIDHGQLKAQMV</sequence>